<dbReference type="Proteomes" id="UP000515570">
    <property type="component" value="Chromosome"/>
</dbReference>
<feature type="transmembrane region" description="Helical" evidence="8">
    <location>
        <begin position="80"/>
        <end position="99"/>
    </location>
</feature>
<evidence type="ECO:0000256" key="6">
    <source>
        <dbReference type="ARBA" id="ARBA00023136"/>
    </source>
</evidence>
<keyword evidence="3" id="KW-0808">Transferase</keyword>
<proteinExistence type="inferred from homology"/>
<name>A0A7G5FIM2_9CORY</name>
<protein>
    <submittedName>
        <fullName evidence="9">DUF2029 domain-containing protein</fullName>
    </submittedName>
</protein>
<evidence type="ECO:0000256" key="4">
    <source>
        <dbReference type="ARBA" id="ARBA00022692"/>
    </source>
</evidence>
<evidence type="ECO:0000256" key="1">
    <source>
        <dbReference type="ARBA" id="ARBA00004651"/>
    </source>
</evidence>
<evidence type="ECO:0000256" key="8">
    <source>
        <dbReference type="SAM" id="Phobius"/>
    </source>
</evidence>
<feature type="transmembrane region" description="Helical" evidence="8">
    <location>
        <begin position="30"/>
        <end position="49"/>
    </location>
</feature>
<feature type="transmembrane region" description="Helical" evidence="8">
    <location>
        <begin position="275"/>
        <end position="297"/>
    </location>
</feature>
<keyword evidence="2" id="KW-1003">Cell membrane</keyword>
<accession>A0A7G5FIM2</accession>
<keyword evidence="4 8" id="KW-0812">Transmembrane</keyword>
<feature type="transmembrane region" description="Helical" evidence="8">
    <location>
        <begin position="7"/>
        <end position="24"/>
    </location>
</feature>
<evidence type="ECO:0000256" key="5">
    <source>
        <dbReference type="ARBA" id="ARBA00022989"/>
    </source>
</evidence>
<feature type="transmembrane region" description="Helical" evidence="8">
    <location>
        <begin position="195"/>
        <end position="213"/>
    </location>
</feature>
<keyword evidence="5 8" id="KW-1133">Transmembrane helix</keyword>
<keyword evidence="6 8" id="KW-0472">Membrane</keyword>
<evidence type="ECO:0000256" key="3">
    <source>
        <dbReference type="ARBA" id="ARBA00022679"/>
    </source>
</evidence>
<feature type="transmembrane region" description="Helical" evidence="8">
    <location>
        <begin position="317"/>
        <end position="336"/>
    </location>
</feature>
<reference evidence="9 10" key="1">
    <citation type="submission" date="2020-07" db="EMBL/GenBank/DDBJ databases">
        <title>non toxigenic Corynebacterium sp. nov from a clinical source.</title>
        <authorList>
            <person name="Bernier A.-M."/>
            <person name="Bernard K."/>
        </authorList>
    </citation>
    <scope>NUCLEOTIDE SEQUENCE [LARGE SCALE GENOMIC DNA]</scope>
    <source>
        <strain evidence="10">NML 93-0612</strain>
    </source>
</reference>
<feature type="transmembrane region" description="Helical" evidence="8">
    <location>
        <begin position="133"/>
        <end position="154"/>
    </location>
</feature>
<dbReference type="InterPro" id="IPR018584">
    <property type="entry name" value="GT87"/>
</dbReference>
<evidence type="ECO:0000313" key="10">
    <source>
        <dbReference type="Proteomes" id="UP000515570"/>
    </source>
</evidence>
<dbReference type="Pfam" id="PF09594">
    <property type="entry name" value="GT87"/>
    <property type="match status" value="1"/>
</dbReference>
<dbReference type="AlphaFoldDB" id="A0A7G5FIM2"/>
<comment type="subcellular location">
    <subcellularLocation>
        <location evidence="1">Cell membrane</location>
        <topology evidence="1">Multi-pass membrane protein</topology>
    </subcellularLocation>
</comment>
<comment type="similarity">
    <text evidence="7">Belongs to the glycosyltransferase 87 family.</text>
</comment>
<dbReference type="EMBL" id="CP059833">
    <property type="protein sequence ID" value="QMV86463.1"/>
    <property type="molecule type" value="Genomic_DNA"/>
</dbReference>
<gene>
    <name evidence="9" type="ORF">HW450_05565</name>
</gene>
<dbReference type="GO" id="GO:0005886">
    <property type="term" value="C:plasma membrane"/>
    <property type="evidence" value="ECO:0007669"/>
    <property type="project" value="UniProtKB-SubCell"/>
</dbReference>
<evidence type="ECO:0000256" key="2">
    <source>
        <dbReference type="ARBA" id="ARBA00022475"/>
    </source>
</evidence>
<dbReference type="GO" id="GO:0016758">
    <property type="term" value="F:hexosyltransferase activity"/>
    <property type="evidence" value="ECO:0007669"/>
    <property type="project" value="InterPro"/>
</dbReference>
<dbReference type="RefSeq" id="WP_182387369.1">
    <property type="nucleotide sequence ID" value="NZ_CP059833.1"/>
</dbReference>
<sequence length="346" mass="38643">MFLEGFGFTYPPFAGVVFAFFSFLSENALIILWQVGMIGLLAAVIAMVIHERGYRLTPLTLVVCALLPVASIGNEAIHGTLFYGQINILLMFLVALDILPARRRLPGVGIGIAAGLKLTPAYMGLVLLFQRRWWAAVVSVATFAVTVVIGYLFVRDANDYWIRAMLDSSRIGTSDNTGSKSVLSVLHCNFDVEGGWVWILCVVVIFAVTCLALRTAMLRDNRSMAFALTGISSCLISPFSWYHHFVWLVPLGIVLFLEVNEWIRQRVTNVWGKQLAGLGSLIAVIVFHIPFVAYTVWWEMSSRGLDYYSTNIPWMNVLWTGLSFLFLVGYAVFGFIPRCRSSRRCA</sequence>
<organism evidence="9 10">
    <name type="scientific">Corynebacterium hindlerae</name>
    <dbReference type="NCBI Taxonomy" id="699041"/>
    <lineage>
        <taxon>Bacteria</taxon>
        <taxon>Bacillati</taxon>
        <taxon>Actinomycetota</taxon>
        <taxon>Actinomycetes</taxon>
        <taxon>Mycobacteriales</taxon>
        <taxon>Corynebacteriaceae</taxon>
        <taxon>Corynebacterium</taxon>
    </lineage>
</organism>
<evidence type="ECO:0000256" key="7">
    <source>
        <dbReference type="ARBA" id="ARBA00024033"/>
    </source>
</evidence>
<evidence type="ECO:0000313" key="9">
    <source>
        <dbReference type="EMBL" id="QMV86463.1"/>
    </source>
</evidence>
<feature type="transmembrane region" description="Helical" evidence="8">
    <location>
        <begin position="247"/>
        <end position="263"/>
    </location>
</feature>
<keyword evidence="10" id="KW-1185">Reference proteome</keyword>